<gene>
    <name evidence="2" type="ORF">HIJ39_07520</name>
</gene>
<evidence type="ECO:0000313" key="2">
    <source>
        <dbReference type="EMBL" id="NMP22199.1"/>
    </source>
</evidence>
<accession>A0A7Y0L2P6</accession>
<feature type="region of interest" description="Disordered" evidence="1">
    <location>
        <begin position="48"/>
        <end position="81"/>
    </location>
</feature>
<dbReference type="RefSeq" id="WP_169098281.1">
    <property type="nucleotide sequence ID" value="NZ_JABBVZ010000018.1"/>
</dbReference>
<feature type="region of interest" description="Disordered" evidence="1">
    <location>
        <begin position="200"/>
        <end position="228"/>
    </location>
</feature>
<feature type="compositionally biased region" description="Polar residues" evidence="1">
    <location>
        <begin position="72"/>
        <end position="81"/>
    </location>
</feature>
<reference evidence="2 3" key="1">
    <citation type="submission" date="2020-04" db="EMBL/GenBank/DDBJ databases">
        <authorList>
            <person name="Zhang R."/>
            <person name="Schippers A."/>
        </authorList>
    </citation>
    <scope>NUCLEOTIDE SEQUENCE [LARGE SCALE GENOMIC DNA]</scope>
    <source>
        <strain evidence="2 3">DSM 109850</strain>
    </source>
</reference>
<evidence type="ECO:0000256" key="1">
    <source>
        <dbReference type="SAM" id="MobiDB-lite"/>
    </source>
</evidence>
<sequence length="557" mass="59998">MLIDNLLEWATHPAVVNTVGGWLAKQSGQTSETVEAYERLQAQLDRIEAQTTKKPGGRPPGSKNKPKASAMPSFTATATSGPSLTVMRDKVMATSGALKEALRFAREDGIQHPEAQQRIQDAQAWLLSELPALERFDLAPERLATLPPAERQVWEATLPTIRKLRQAGLNKIGTAEGLEEAAALAGTLGTQLQVAAVATGAQGPGWTPPPSEAQSPVPPPQDGPYSQYAPEMSIDTGCVECGRGHLVGVDAVLAKATEDAAVKGADHPDVQARLAFAQEELAALFQYDWTPEKIARNPETERKVLEQFRPQVEALFEASKRATTPEALKQVAQQAHALRTAYDQALPANRTYHAVVKPGQPPAGGHETVRVDKSRVFKLHQPTAGEVKDTTRMVNAATAYDRLALAVEGCGVPIRYRALPATPEYILEGQYNPDTNSIQLAPAALSKDSYAVQTLIHESLHSLLQNPTCLPHPPADHSTAERQVEDGVIATMVQAGLPLETRDGTVIDPGGRTVDWSAIEAEWGHDATTNLKWATDWVLEALAGDIPTCQTCPIPQV</sequence>
<keyword evidence="3" id="KW-1185">Reference proteome</keyword>
<protein>
    <submittedName>
        <fullName evidence="2">Uncharacterized protein</fullName>
    </submittedName>
</protein>
<dbReference type="Proteomes" id="UP000533476">
    <property type="component" value="Unassembled WGS sequence"/>
</dbReference>
<dbReference type="EMBL" id="JABBVZ010000018">
    <property type="protein sequence ID" value="NMP22199.1"/>
    <property type="molecule type" value="Genomic_DNA"/>
</dbReference>
<feature type="compositionally biased region" description="Pro residues" evidence="1">
    <location>
        <begin position="206"/>
        <end position="222"/>
    </location>
</feature>
<evidence type="ECO:0000313" key="3">
    <source>
        <dbReference type="Proteomes" id="UP000533476"/>
    </source>
</evidence>
<name>A0A7Y0L2P6_9FIRM</name>
<organism evidence="2 3">
    <name type="scientific">Sulfobacillus harzensis</name>
    <dbReference type="NCBI Taxonomy" id="2729629"/>
    <lineage>
        <taxon>Bacteria</taxon>
        <taxon>Bacillati</taxon>
        <taxon>Bacillota</taxon>
        <taxon>Clostridia</taxon>
        <taxon>Eubacteriales</taxon>
        <taxon>Clostridiales Family XVII. Incertae Sedis</taxon>
        <taxon>Sulfobacillus</taxon>
    </lineage>
</organism>
<comment type="caution">
    <text evidence="2">The sequence shown here is derived from an EMBL/GenBank/DDBJ whole genome shotgun (WGS) entry which is preliminary data.</text>
</comment>
<proteinExistence type="predicted"/>
<dbReference type="AlphaFoldDB" id="A0A7Y0L2P6"/>